<gene>
    <name evidence="1" type="ORF">E6O75_ATG11428</name>
</gene>
<protein>
    <submittedName>
        <fullName evidence="1">Uncharacterized protein</fullName>
    </submittedName>
</protein>
<reference evidence="1 2" key="1">
    <citation type="submission" date="2019-04" db="EMBL/GenBank/DDBJ databases">
        <title>High contiguity whole genome sequence and gene annotation resource for two Venturia nashicola isolates.</title>
        <authorList>
            <person name="Prokchorchik M."/>
            <person name="Won K."/>
            <person name="Lee Y."/>
            <person name="Choi E.D."/>
            <person name="Segonzac C."/>
            <person name="Sohn K.H."/>
        </authorList>
    </citation>
    <scope>NUCLEOTIDE SEQUENCE [LARGE SCALE GENOMIC DNA]</scope>
    <source>
        <strain evidence="1 2">PRI2</strain>
    </source>
</reference>
<sequence>MKMLSSGHSHVLCCGRSRLIALLEMMLHDHLFVCCSELARRSENGIANTDQVDCPWWLHCLGVGEHASSCRDISLNRYGDIHNGKYNGKDLDFVPSGNSDEAGGKVKKDLCDNEDTGSLACVWAEIGEASSTAGTTIARRGSAAVTSLFEEHGPPCG</sequence>
<comment type="caution">
    <text evidence="1">The sequence shown here is derived from an EMBL/GenBank/DDBJ whole genome shotgun (WGS) entry which is preliminary data.</text>
</comment>
<evidence type="ECO:0000313" key="2">
    <source>
        <dbReference type="Proteomes" id="UP000298493"/>
    </source>
</evidence>
<dbReference type="AlphaFoldDB" id="A0A4Z1NDL4"/>
<proteinExistence type="predicted"/>
<accession>A0A4Z1NDL4</accession>
<keyword evidence="2" id="KW-1185">Reference proteome</keyword>
<evidence type="ECO:0000313" key="1">
    <source>
        <dbReference type="EMBL" id="TID13512.1"/>
    </source>
</evidence>
<organism evidence="1 2">
    <name type="scientific">Venturia nashicola</name>
    <dbReference type="NCBI Taxonomy" id="86259"/>
    <lineage>
        <taxon>Eukaryota</taxon>
        <taxon>Fungi</taxon>
        <taxon>Dikarya</taxon>
        <taxon>Ascomycota</taxon>
        <taxon>Pezizomycotina</taxon>
        <taxon>Dothideomycetes</taxon>
        <taxon>Pleosporomycetidae</taxon>
        <taxon>Venturiales</taxon>
        <taxon>Venturiaceae</taxon>
        <taxon>Venturia</taxon>
    </lineage>
</organism>
<dbReference type="Proteomes" id="UP000298493">
    <property type="component" value="Unassembled WGS sequence"/>
</dbReference>
<dbReference type="EMBL" id="SNSC02000026">
    <property type="protein sequence ID" value="TID13512.1"/>
    <property type="molecule type" value="Genomic_DNA"/>
</dbReference>
<name>A0A4Z1NDL4_9PEZI</name>